<proteinExistence type="predicted"/>
<name>A0ABR4C8B6_9HELO</name>
<evidence type="ECO:0000313" key="2">
    <source>
        <dbReference type="Proteomes" id="UP001595075"/>
    </source>
</evidence>
<protein>
    <submittedName>
        <fullName evidence="1">Uncharacterized protein</fullName>
    </submittedName>
</protein>
<evidence type="ECO:0000313" key="1">
    <source>
        <dbReference type="EMBL" id="KAL2066140.1"/>
    </source>
</evidence>
<dbReference type="Proteomes" id="UP001595075">
    <property type="component" value="Unassembled WGS sequence"/>
</dbReference>
<organism evidence="1 2">
    <name type="scientific">Oculimacula yallundae</name>
    <dbReference type="NCBI Taxonomy" id="86028"/>
    <lineage>
        <taxon>Eukaryota</taxon>
        <taxon>Fungi</taxon>
        <taxon>Dikarya</taxon>
        <taxon>Ascomycota</taxon>
        <taxon>Pezizomycotina</taxon>
        <taxon>Leotiomycetes</taxon>
        <taxon>Helotiales</taxon>
        <taxon>Ploettnerulaceae</taxon>
        <taxon>Oculimacula</taxon>
    </lineage>
</organism>
<dbReference type="SUPFAM" id="SSF56672">
    <property type="entry name" value="DNA/RNA polymerases"/>
    <property type="match status" value="1"/>
</dbReference>
<dbReference type="Gene3D" id="3.30.70.270">
    <property type="match status" value="1"/>
</dbReference>
<comment type="caution">
    <text evidence="1">The sequence shown here is derived from an EMBL/GenBank/DDBJ whole genome shotgun (WGS) entry which is preliminary data.</text>
</comment>
<dbReference type="InterPro" id="IPR043502">
    <property type="entry name" value="DNA/RNA_pol_sf"/>
</dbReference>
<gene>
    <name evidence="1" type="ORF">VTL71DRAFT_2211</name>
</gene>
<reference evidence="1 2" key="1">
    <citation type="journal article" date="2024" name="Commun. Biol.">
        <title>Comparative genomic analysis of thermophilic fungi reveals convergent evolutionary adaptations and gene losses.</title>
        <authorList>
            <person name="Steindorff A.S."/>
            <person name="Aguilar-Pontes M.V."/>
            <person name="Robinson A.J."/>
            <person name="Andreopoulos B."/>
            <person name="LaButti K."/>
            <person name="Kuo A."/>
            <person name="Mondo S."/>
            <person name="Riley R."/>
            <person name="Otillar R."/>
            <person name="Haridas S."/>
            <person name="Lipzen A."/>
            <person name="Grimwood J."/>
            <person name="Schmutz J."/>
            <person name="Clum A."/>
            <person name="Reid I.D."/>
            <person name="Moisan M.C."/>
            <person name="Butler G."/>
            <person name="Nguyen T.T.M."/>
            <person name="Dewar K."/>
            <person name="Conant G."/>
            <person name="Drula E."/>
            <person name="Henrissat B."/>
            <person name="Hansel C."/>
            <person name="Singer S."/>
            <person name="Hutchinson M.I."/>
            <person name="de Vries R.P."/>
            <person name="Natvig D.O."/>
            <person name="Powell A.J."/>
            <person name="Tsang A."/>
            <person name="Grigoriev I.V."/>
        </authorList>
    </citation>
    <scope>NUCLEOTIDE SEQUENCE [LARGE SCALE GENOMIC DNA]</scope>
    <source>
        <strain evidence="1 2">CBS 494.80</strain>
    </source>
</reference>
<dbReference type="EMBL" id="JAZHXI010000011">
    <property type="protein sequence ID" value="KAL2066140.1"/>
    <property type="molecule type" value="Genomic_DNA"/>
</dbReference>
<sequence>MIRPATFQWSTDSIPIEYFKDFCSAYLDNTLIYSEDANEHVRDVKLVIDRVREADLHSDLKERESNASYTRLLEVKPYLKYRFGTCRDPRALPTKLSESVRSNIELLDEKQIIGIVKDKVISRHISRYIASRSYTHDMIVNGQAETEHQFADDSAITAGWGAPQAFIELAASILAIRAVE</sequence>
<keyword evidence="2" id="KW-1185">Reference proteome</keyword>
<accession>A0ABR4C8B6</accession>
<dbReference type="InterPro" id="IPR043128">
    <property type="entry name" value="Rev_trsase/Diguanyl_cyclase"/>
</dbReference>